<keyword evidence="2" id="KW-1185">Reference proteome</keyword>
<evidence type="ECO:0000313" key="2">
    <source>
        <dbReference type="Proteomes" id="UP000886501"/>
    </source>
</evidence>
<organism evidence="1 2">
    <name type="scientific">Thelephora ganbajun</name>
    <name type="common">Ganba fungus</name>
    <dbReference type="NCBI Taxonomy" id="370292"/>
    <lineage>
        <taxon>Eukaryota</taxon>
        <taxon>Fungi</taxon>
        <taxon>Dikarya</taxon>
        <taxon>Basidiomycota</taxon>
        <taxon>Agaricomycotina</taxon>
        <taxon>Agaricomycetes</taxon>
        <taxon>Thelephorales</taxon>
        <taxon>Thelephoraceae</taxon>
        <taxon>Thelephora</taxon>
    </lineage>
</organism>
<reference evidence="1" key="2">
    <citation type="journal article" date="2020" name="Nat. Commun.">
        <title>Large-scale genome sequencing of mycorrhizal fungi provides insights into the early evolution of symbiotic traits.</title>
        <authorList>
            <person name="Miyauchi S."/>
            <person name="Kiss E."/>
            <person name="Kuo A."/>
            <person name="Drula E."/>
            <person name="Kohler A."/>
            <person name="Sanchez-Garcia M."/>
            <person name="Morin E."/>
            <person name="Andreopoulos B."/>
            <person name="Barry K.W."/>
            <person name="Bonito G."/>
            <person name="Buee M."/>
            <person name="Carver A."/>
            <person name="Chen C."/>
            <person name="Cichocki N."/>
            <person name="Clum A."/>
            <person name="Culley D."/>
            <person name="Crous P.W."/>
            <person name="Fauchery L."/>
            <person name="Girlanda M."/>
            <person name="Hayes R.D."/>
            <person name="Keri Z."/>
            <person name="LaButti K."/>
            <person name="Lipzen A."/>
            <person name="Lombard V."/>
            <person name="Magnuson J."/>
            <person name="Maillard F."/>
            <person name="Murat C."/>
            <person name="Nolan M."/>
            <person name="Ohm R.A."/>
            <person name="Pangilinan J."/>
            <person name="Pereira M.F."/>
            <person name="Perotto S."/>
            <person name="Peter M."/>
            <person name="Pfister S."/>
            <person name="Riley R."/>
            <person name="Sitrit Y."/>
            <person name="Stielow J.B."/>
            <person name="Szollosi G."/>
            <person name="Zifcakova L."/>
            <person name="Stursova M."/>
            <person name="Spatafora J.W."/>
            <person name="Tedersoo L."/>
            <person name="Vaario L.M."/>
            <person name="Yamada A."/>
            <person name="Yan M."/>
            <person name="Wang P."/>
            <person name="Xu J."/>
            <person name="Bruns T."/>
            <person name="Baldrian P."/>
            <person name="Vilgalys R."/>
            <person name="Dunand C."/>
            <person name="Henrissat B."/>
            <person name="Grigoriev I.V."/>
            <person name="Hibbett D."/>
            <person name="Nagy L.G."/>
            <person name="Martin F.M."/>
        </authorList>
    </citation>
    <scope>NUCLEOTIDE SEQUENCE</scope>
    <source>
        <strain evidence="1">P2</strain>
    </source>
</reference>
<dbReference type="EMBL" id="MU118166">
    <property type="protein sequence ID" value="KAF9644032.1"/>
    <property type="molecule type" value="Genomic_DNA"/>
</dbReference>
<reference evidence="1" key="1">
    <citation type="submission" date="2019-10" db="EMBL/GenBank/DDBJ databases">
        <authorList>
            <consortium name="DOE Joint Genome Institute"/>
            <person name="Kuo A."/>
            <person name="Miyauchi S."/>
            <person name="Kiss E."/>
            <person name="Drula E."/>
            <person name="Kohler A."/>
            <person name="Sanchez-Garcia M."/>
            <person name="Andreopoulos B."/>
            <person name="Barry K.W."/>
            <person name="Bonito G."/>
            <person name="Buee M."/>
            <person name="Carver A."/>
            <person name="Chen C."/>
            <person name="Cichocki N."/>
            <person name="Clum A."/>
            <person name="Culley D."/>
            <person name="Crous P.W."/>
            <person name="Fauchery L."/>
            <person name="Girlanda M."/>
            <person name="Hayes R."/>
            <person name="Keri Z."/>
            <person name="Labutti K."/>
            <person name="Lipzen A."/>
            <person name="Lombard V."/>
            <person name="Magnuson J."/>
            <person name="Maillard F."/>
            <person name="Morin E."/>
            <person name="Murat C."/>
            <person name="Nolan M."/>
            <person name="Ohm R."/>
            <person name="Pangilinan J."/>
            <person name="Pereira M."/>
            <person name="Perotto S."/>
            <person name="Peter M."/>
            <person name="Riley R."/>
            <person name="Sitrit Y."/>
            <person name="Stielow B."/>
            <person name="Szollosi G."/>
            <person name="Zifcakova L."/>
            <person name="Stursova M."/>
            <person name="Spatafora J.W."/>
            <person name="Tedersoo L."/>
            <person name="Vaario L.-M."/>
            <person name="Yamada A."/>
            <person name="Yan M."/>
            <person name="Wang P."/>
            <person name="Xu J."/>
            <person name="Bruns T."/>
            <person name="Baldrian P."/>
            <person name="Vilgalys R."/>
            <person name="Henrissat B."/>
            <person name="Grigoriev I.V."/>
            <person name="Hibbett D."/>
            <person name="Nagy L.G."/>
            <person name="Martin F.M."/>
        </authorList>
    </citation>
    <scope>NUCLEOTIDE SEQUENCE</scope>
    <source>
        <strain evidence="1">P2</strain>
    </source>
</reference>
<sequence length="752" mass="83345">MDSRVTPDSVEKAIAQPRRPHSARGWALLSLSFSTLGVIYSDIGTSPLYVLNGIWAPDAPAPPKEDVIGGISAIIWAMFLMPLLKYVFICLRFGTGEGEGGSFALFQGLYPPPRQDIDGDRVLTGDSAYKAKSVSGSGHIPNLFRWPLFVWCLFATGLTIADGVLTPAVSVTSAAAGIAVAKPSVANAITGIALAFLIPLFLVQPFGTGKIGFMFAPVTFIWLILLGVTGIVNIIAFPGIFRAFDPSRAVLWFVRTKNYDNLAGVLLAVTGCEAMFANLGQFNILSIQLSFSSFVFPNLILAYLGQGSRVVRDGDAVMNNIFYATIPGSSNGPLFWIVYVFGILATLTASQAMITATFSLIQQVVSMKSLPPIRIRHTSEKIQGQIFVPVVNWILMIAVIIIVVVFKNSNNLTNAYGFAVATVMFSTTTLIAVQMIYVKHWPVIIALAFFLFYGFVDGLFWGASLRKIPDGAWVPLMMASVLMIFMLYWTWAKRLEDRFDGANRRNLRHFIVAGEKGEVTIPTNQHLHAITSENDEFDESESVQERYYYLARDKTSNDSIQEQPEDRKELVRIPTCAVFHKFAAGKGVPHSFVGFIRQWPALPQVVIFLSVCVLPVASVPADQRYDVDKVRSVKGFYGVTYYIGFRENFEVKIDEVVARICSLETVAGHHESSETINEIRRAALQTTHIIPHYHVMSKVELRKGGLIRLPFNWIRRFLIESIYRRLIISFPETAKWTGPADDIIRVGIAAKI</sequence>
<gene>
    <name evidence="1" type="ORF">BDM02DRAFT_3122570</name>
</gene>
<proteinExistence type="predicted"/>
<protein>
    <submittedName>
        <fullName evidence="1">Potassium transporter</fullName>
    </submittedName>
</protein>
<accession>A0ACB6Z3F6</accession>
<dbReference type="Proteomes" id="UP000886501">
    <property type="component" value="Unassembled WGS sequence"/>
</dbReference>
<evidence type="ECO:0000313" key="1">
    <source>
        <dbReference type="EMBL" id="KAF9644032.1"/>
    </source>
</evidence>
<comment type="caution">
    <text evidence="1">The sequence shown here is derived from an EMBL/GenBank/DDBJ whole genome shotgun (WGS) entry which is preliminary data.</text>
</comment>
<name>A0ACB6Z3F6_THEGA</name>